<protein>
    <submittedName>
        <fullName evidence="1">Uncharacterized protein</fullName>
    </submittedName>
</protein>
<dbReference type="RefSeq" id="WP_406550653.1">
    <property type="nucleotide sequence ID" value="NZ_JBJHGH010000001.1"/>
</dbReference>
<comment type="caution">
    <text evidence="1">The sequence shown here is derived from an EMBL/GenBank/DDBJ whole genome shotgun (WGS) entry which is preliminary data.</text>
</comment>
<accession>A0ABW8QKB5</accession>
<name>A0ABW8QKB5_9GAMM</name>
<dbReference type="EMBL" id="JBJHGH010000001">
    <property type="protein sequence ID" value="MFK8975947.1"/>
    <property type="molecule type" value="Genomic_DNA"/>
</dbReference>
<evidence type="ECO:0000313" key="1">
    <source>
        <dbReference type="EMBL" id="MFK8975947.1"/>
    </source>
</evidence>
<dbReference type="Proteomes" id="UP001622968">
    <property type="component" value="Unassembled WGS sequence"/>
</dbReference>
<proteinExistence type="predicted"/>
<organism evidence="1 2">
    <name type="scientific">Serratia sarumanii</name>
    <dbReference type="NCBI Taxonomy" id="3020826"/>
    <lineage>
        <taxon>Bacteria</taxon>
        <taxon>Pseudomonadati</taxon>
        <taxon>Pseudomonadota</taxon>
        <taxon>Gammaproteobacteria</taxon>
        <taxon>Enterobacterales</taxon>
        <taxon>Yersiniaceae</taxon>
        <taxon>Serratia</taxon>
    </lineage>
</organism>
<gene>
    <name evidence="1" type="ORF">ACJBEI_12025</name>
</gene>
<keyword evidence="2" id="KW-1185">Reference proteome</keyword>
<sequence length="55" mass="5821">MTTPDLPTSIAEETMEVAGIQVKVHVLDNGQRVIAAEDAEKLFQWLAAAPEGGNG</sequence>
<evidence type="ECO:0000313" key="2">
    <source>
        <dbReference type="Proteomes" id="UP001622968"/>
    </source>
</evidence>
<reference evidence="1 2" key="1">
    <citation type="submission" date="2024-11" db="EMBL/GenBank/DDBJ databases">
        <title>Draft genomes of five putative biosurfactant-producing Serratia sp. isolates from Laguna de Bay, Philippines.</title>
        <authorList>
            <person name="Lantican N."/>
            <person name="Barredo G.A."/>
            <person name="Rosana A."/>
            <person name="Siababa A.C."/>
            <person name="Montecillo A."/>
        </authorList>
    </citation>
    <scope>NUCLEOTIDE SEQUENCE [LARGE SCALE GENOMIC DNA]</scope>
    <source>
        <strain evidence="1 2">WS11a</strain>
    </source>
</reference>